<gene>
    <name evidence="3" type="ORF">BL240_07205</name>
</gene>
<accession>A0A1L5PM21</accession>
<evidence type="ECO:0000256" key="2">
    <source>
        <dbReference type="SAM" id="Phobius"/>
    </source>
</evidence>
<keyword evidence="2" id="KW-0472">Membrane</keyword>
<reference evidence="3 4" key="1">
    <citation type="submission" date="2016-12" db="EMBL/GenBank/DDBJ databases">
        <title>Draft Genome Sequence of Mercury Resistant Pseudomonas DRA525.</title>
        <authorList>
            <person name="Drace K.M."/>
        </authorList>
    </citation>
    <scope>NUCLEOTIDE SEQUENCE [LARGE SCALE GENOMIC DNA]</scope>
    <source>
        <strain evidence="3 4">DRA525</strain>
    </source>
</reference>
<organism evidence="3 4">
    <name type="scientific">Pseudomonas putida</name>
    <name type="common">Arthrobacter siderocapsulatus</name>
    <dbReference type="NCBI Taxonomy" id="303"/>
    <lineage>
        <taxon>Bacteria</taxon>
        <taxon>Pseudomonadati</taxon>
        <taxon>Pseudomonadota</taxon>
        <taxon>Gammaproteobacteria</taxon>
        <taxon>Pseudomonadales</taxon>
        <taxon>Pseudomonadaceae</taxon>
        <taxon>Pseudomonas</taxon>
    </lineage>
</organism>
<evidence type="ECO:0000313" key="4">
    <source>
        <dbReference type="Proteomes" id="UP000185146"/>
    </source>
</evidence>
<keyword evidence="2" id="KW-0812">Transmembrane</keyword>
<dbReference type="AlphaFoldDB" id="A0A1L5PM21"/>
<feature type="transmembrane region" description="Helical" evidence="2">
    <location>
        <begin position="199"/>
        <end position="218"/>
    </location>
</feature>
<evidence type="ECO:0000256" key="1">
    <source>
        <dbReference type="SAM" id="MobiDB-lite"/>
    </source>
</evidence>
<evidence type="ECO:0008006" key="5">
    <source>
        <dbReference type="Google" id="ProtNLM"/>
    </source>
</evidence>
<name>A0A1L5PM21_PSEPU</name>
<dbReference type="Gene3D" id="2.180.10.10">
    <property type="entry name" value="RHS repeat-associated core"/>
    <property type="match status" value="1"/>
</dbReference>
<protein>
    <recommendedName>
        <fullName evidence="5">RHS repeat-associated core domain-containing protein</fullName>
    </recommendedName>
</protein>
<evidence type="ECO:0000313" key="3">
    <source>
        <dbReference type="EMBL" id="APO81254.1"/>
    </source>
</evidence>
<feature type="region of interest" description="Disordered" evidence="1">
    <location>
        <begin position="128"/>
        <end position="172"/>
    </location>
</feature>
<feature type="region of interest" description="Disordered" evidence="1">
    <location>
        <begin position="39"/>
        <end position="62"/>
    </location>
</feature>
<feature type="compositionally biased region" description="Polar residues" evidence="1">
    <location>
        <begin position="153"/>
        <end position="172"/>
    </location>
</feature>
<sequence length="224" mass="24456">MEKMLALLGFNGQWCDPITEGYPLGAGRRTYSTERMRFDSDDPTSPFGKGGPHPSAYCEGDPINRYDPTGEAFLFIALARRFTSFAFKNFGRARNFAISGVSRNPDPMSGETLKRYRFAQGLTGLRTPTLAKPIPMKPRLSAPQQKVKPTEISAPTSTLAPPQSTQTPPSALTQGIHKELVLNRPGYGRRDSSNFAAKTTFFALAFLGGGAAALYFGLKAIRKN</sequence>
<dbReference type="NCBIfam" id="TIGR03696">
    <property type="entry name" value="Rhs_assc_core"/>
    <property type="match status" value="1"/>
</dbReference>
<dbReference type="InterPro" id="IPR022385">
    <property type="entry name" value="Rhs_assc_core"/>
</dbReference>
<dbReference type="Proteomes" id="UP000185146">
    <property type="component" value="Chromosome"/>
</dbReference>
<proteinExistence type="predicted"/>
<keyword evidence="2" id="KW-1133">Transmembrane helix</keyword>
<dbReference type="EMBL" id="CP018743">
    <property type="protein sequence ID" value="APO81254.1"/>
    <property type="molecule type" value="Genomic_DNA"/>
</dbReference>